<dbReference type="KEGG" id="acae:HYG86_15265"/>
<name>A0A7G9WBG6_ALKCA</name>
<dbReference type="RefSeq" id="WP_213166425.1">
    <property type="nucleotide sequence ID" value="NZ_CP058559.1"/>
</dbReference>
<keyword evidence="1" id="KW-0472">Membrane</keyword>
<feature type="transmembrane region" description="Helical" evidence="1">
    <location>
        <begin position="51"/>
        <end position="74"/>
    </location>
</feature>
<proteinExistence type="predicted"/>
<sequence length="78" mass="9525">MGFWMWFVRALFLFTIAQGFYSLKYPGRIRYLFLRMFRDVDESVVSEEQRFYYWIYSFFAIAAGSILLYFTFVLDAVH</sequence>
<evidence type="ECO:0000256" key="1">
    <source>
        <dbReference type="SAM" id="Phobius"/>
    </source>
</evidence>
<organism evidence="2 3">
    <name type="scientific">Alkalicella caledoniensis</name>
    <dbReference type="NCBI Taxonomy" id="2731377"/>
    <lineage>
        <taxon>Bacteria</taxon>
        <taxon>Bacillati</taxon>
        <taxon>Bacillota</taxon>
        <taxon>Clostridia</taxon>
        <taxon>Eubacteriales</taxon>
        <taxon>Proteinivoracaceae</taxon>
        <taxon>Alkalicella</taxon>
    </lineage>
</organism>
<protein>
    <submittedName>
        <fullName evidence="2">Uncharacterized protein</fullName>
    </submittedName>
</protein>
<keyword evidence="1" id="KW-0812">Transmembrane</keyword>
<dbReference type="Proteomes" id="UP000516160">
    <property type="component" value="Chromosome"/>
</dbReference>
<dbReference type="EMBL" id="CP058559">
    <property type="protein sequence ID" value="QNO16028.1"/>
    <property type="molecule type" value="Genomic_DNA"/>
</dbReference>
<reference evidence="2 3" key="1">
    <citation type="submission" date="2020-07" db="EMBL/GenBank/DDBJ databases">
        <title>Alkalicella. sp. LB2 genome.</title>
        <authorList>
            <person name="Postec A."/>
            <person name="Quemeneur M."/>
        </authorList>
    </citation>
    <scope>NUCLEOTIDE SEQUENCE [LARGE SCALE GENOMIC DNA]</scope>
    <source>
        <strain evidence="2 3">LB2</strain>
    </source>
</reference>
<keyword evidence="3" id="KW-1185">Reference proteome</keyword>
<evidence type="ECO:0000313" key="3">
    <source>
        <dbReference type="Proteomes" id="UP000516160"/>
    </source>
</evidence>
<gene>
    <name evidence="2" type="ORF">HYG86_15265</name>
</gene>
<keyword evidence="1" id="KW-1133">Transmembrane helix</keyword>
<evidence type="ECO:0000313" key="2">
    <source>
        <dbReference type="EMBL" id="QNO16028.1"/>
    </source>
</evidence>
<accession>A0A7G9WBG6</accession>
<dbReference type="AlphaFoldDB" id="A0A7G9WBG6"/>